<dbReference type="EMBL" id="CP007536">
    <property type="protein sequence ID" value="AIC14685.1"/>
    <property type="molecule type" value="Genomic_DNA"/>
</dbReference>
<gene>
    <name evidence="1" type="ORF">NVIE_004900</name>
</gene>
<accession>A0A060HH52</accession>
<organism evidence="1 2">
    <name type="scientific">Nitrososphaera viennensis EN76</name>
    <dbReference type="NCBI Taxonomy" id="926571"/>
    <lineage>
        <taxon>Archaea</taxon>
        <taxon>Nitrososphaerota</taxon>
        <taxon>Nitrososphaeria</taxon>
        <taxon>Nitrososphaerales</taxon>
        <taxon>Nitrososphaeraceae</taxon>
        <taxon>Nitrososphaera</taxon>
    </lineage>
</organism>
<evidence type="ECO:0000313" key="1">
    <source>
        <dbReference type="EMBL" id="AIC14685.1"/>
    </source>
</evidence>
<dbReference type="KEGG" id="nvn:NVIE_004900"/>
<evidence type="ECO:0000313" key="2">
    <source>
        <dbReference type="Proteomes" id="UP000027093"/>
    </source>
</evidence>
<name>A0A060HH52_9ARCH</name>
<dbReference type="Proteomes" id="UP000027093">
    <property type="component" value="Chromosome"/>
</dbReference>
<proteinExistence type="predicted"/>
<keyword evidence="2" id="KW-1185">Reference proteome</keyword>
<sequence>MAIRFNKRTRVCKGVPKDIKEVLYAVIDDIGRERIRADVSSNIESSRKYCAEIVDRCTHDLGGEANDDEALGNLCEALLHFMLTASLLPSERKVTVDGTELDVVVPSVKNLAKSPDKTLVIQVIKANADMARIKQAQAVQKNIENLWIISARKVDYKGRNYHLGNAKFQYSSVVSDIRAFLARKGVSSLKMLHG</sequence>
<protein>
    <submittedName>
        <fullName evidence="1">Uncharacterized protein</fullName>
    </submittedName>
</protein>
<dbReference type="HOGENOM" id="CLU_127468_0_0_2"/>
<dbReference type="AlphaFoldDB" id="A0A060HH52"/>
<reference evidence="1 2" key="1">
    <citation type="journal article" date="2014" name="Int. J. Syst. Evol. Microbiol.">
        <title>Nitrososphaera viennensis gen. nov., sp. nov., an aerobic and mesophilic, ammonia-oxidizing archaeon from soil and a member of the archaeal phylum Thaumarchaeota.</title>
        <authorList>
            <person name="Stieglmeier M."/>
            <person name="Klingl A."/>
            <person name="Alves R.J."/>
            <person name="Rittmann S.K."/>
            <person name="Melcher M."/>
            <person name="Leisch N."/>
            <person name="Schleper C."/>
        </authorList>
    </citation>
    <scope>NUCLEOTIDE SEQUENCE [LARGE SCALE GENOMIC DNA]</scope>
    <source>
        <strain evidence="1">EN76</strain>
    </source>
</reference>